<keyword evidence="9" id="KW-0378">Hydrolase</keyword>
<dbReference type="SUPFAM" id="SSF52540">
    <property type="entry name" value="P-loop containing nucleoside triphosphate hydrolases"/>
    <property type="match status" value="1"/>
</dbReference>
<dbReference type="Gene3D" id="1.20.1280.50">
    <property type="match status" value="1"/>
</dbReference>
<evidence type="ECO:0000256" key="5">
    <source>
        <dbReference type="ARBA" id="ARBA00022454"/>
    </source>
</evidence>
<dbReference type="GO" id="GO:0043138">
    <property type="term" value="F:3'-5' DNA helicase activity"/>
    <property type="evidence" value="ECO:0007669"/>
    <property type="project" value="UniProtKB-EC"/>
</dbReference>
<keyword evidence="5" id="KW-0158">Chromosome</keyword>
<dbReference type="InterPro" id="IPR001810">
    <property type="entry name" value="F-box_dom"/>
</dbReference>
<reference evidence="25" key="1">
    <citation type="submission" date="2020-07" db="EMBL/GenBank/DDBJ databases">
        <title>A long reads based de novo assembly of the rainbow trout Arlee double haploid line genome.</title>
        <authorList>
            <person name="Gao G."/>
            <person name="Palti Y."/>
        </authorList>
    </citation>
    <scope>NUCLEOTIDE SEQUENCE [LARGE SCALE GENOMIC DNA]</scope>
</reference>
<feature type="compositionally biased region" description="Basic and acidic residues" evidence="22">
    <location>
        <begin position="15"/>
        <end position="28"/>
    </location>
</feature>
<comment type="subcellular location">
    <subcellularLocation>
        <location evidence="2">Chromosome</location>
    </subcellularLocation>
    <subcellularLocation>
        <location evidence="1">Nucleus</location>
    </subcellularLocation>
</comment>
<evidence type="ECO:0000256" key="12">
    <source>
        <dbReference type="ARBA" id="ARBA00023125"/>
    </source>
</evidence>
<keyword evidence="10" id="KW-0347">Helicase</keyword>
<evidence type="ECO:0000256" key="1">
    <source>
        <dbReference type="ARBA" id="ARBA00004123"/>
    </source>
</evidence>
<evidence type="ECO:0000256" key="11">
    <source>
        <dbReference type="ARBA" id="ARBA00022840"/>
    </source>
</evidence>
<dbReference type="InterPro" id="IPR027417">
    <property type="entry name" value="P-loop_NTPase"/>
</dbReference>
<keyword evidence="14" id="KW-0413">Isomerase</keyword>
<evidence type="ECO:0000256" key="9">
    <source>
        <dbReference type="ARBA" id="ARBA00022801"/>
    </source>
</evidence>
<name>A0A8K9XLN3_ONCMY</name>
<evidence type="ECO:0000256" key="15">
    <source>
        <dbReference type="ARBA" id="ARBA00023242"/>
    </source>
</evidence>
<evidence type="ECO:0000256" key="14">
    <source>
        <dbReference type="ARBA" id="ARBA00023235"/>
    </source>
</evidence>
<evidence type="ECO:0000256" key="21">
    <source>
        <dbReference type="ARBA" id="ARBA00079567"/>
    </source>
</evidence>
<evidence type="ECO:0000256" key="7">
    <source>
        <dbReference type="ARBA" id="ARBA00022763"/>
    </source>
</evidence>
<keyword evidence="15" id="KW-0539">Nucleus</keyword>
<keyword evidence="7" id="KW-0227">DNA damage</keyword>
<dbReference type="CDD" id="cd22095">
    <property type="entry name" value="F-box_FBXO18"/>
    <property type="match status" value="1"/>
</dbReference>
<feature type="domain" description="F-box" evidence="24">
    <location>
        <begin position="191"/>
        <end position="240"/>
    </location>
</feature>
<dbReference type="SUPFAM" id="SSF81383">
    <property type="entry name" value="F-box domain"/>
    <property type="match status" value="1"/>
</dbReference>
<gene>
    <name evidence="25" type="primary">FBH1</name>
</gene>
<dbReference type="PANTHER" id="PTHR11070">
    <property type="entry name" value="UVRD / RECB / PCRA DNA HELICASE FAMILY MEMBER"/>
    <property type="match status" value="1"/>
</dbReference>
<sequence>MMESSTKGKAKRRHLNSEECREISRRPEGSQPLTQPHSVTRRHSNSDTNRGLYPRTPTKRKRDARDDKKQHGITKFFPVISVVKVLSPQKAALSQGSGSIKTEGLNRELIPKNETIEEKALATSMKEEPEDEKVDYLEGLTTDMFGDDKEFERCWSDPDPALMNHHEEEVEALPDALYGLLGSSRGLAHPQGHVDDLPEEVLMLVLSLLPAEDLYCNVSLVCQRWRNIVTQSLFVPWKKLYYRYTKKEIDAVKEINAILETHRIIKDDQESILHIVEFMAQYKPSQKVKPESVLQSVRTHCLFPQAEACIKHRLPKLEGIEGGPNPWAAMALMLVLCDGVGDVLDLVVCLRGCLPSASAITEYLSAMATMLLAMRRNDINISNRWHYNIFYVLHLMENALPTAITNQSGRAQVQVTHEQQQILNHDIHRDHVVKIMAFAGTGKTTTLIRYAQQRPHHHFLYMAFNKSVATQAQRCFPSNVDCRTVHSMAFGAVGKRYQELKKLSSNVKPFSVAWVLPKGSGGFVNAKVVTLTLNAYMASADTHITPNHVPNTYKNTHGKMTVPDCNAKRMFARDAQRIWDKMVALEETREYAHHMTHDGYLKLWQLQRPTLDKYDVIFIDEAQDCTPAIMDIMLPQHCGKILVGDPHQQIYTFRGAVNALNLVEHTHLYYLTQSFRFGSEIAYIGATILQVCKKVKKILVGGKQDGCVWGKAVDSLRPLTTGLSPGRGKLAVLSRSNVTVFDQAVRLTDANPRCRLHIVGGVENFGLKRIMDIWVLMQPENNRSRGIKDSFIRRFTQHCLGGYFGLKSYAKKTEDRELEGKLSMVEKYNSRIPELVERLYGCTEREAQHAGTHTVTYCTHTVQTHMHTGTYCTHIDTHTHTLTTVQTQSYELLYLYLSLIFLICINPPLLSLFYLLDFILGTVHKSKGLEFDTVVITDDFAKVPCAAHNLPRLSSCSGGDVPDDEWNLLYVAVTRAKSSLVITKNITNILTLAGEYFLRTELTSALLTEGQPPCCSVRECHNHIMPVWPLAMCKLPLQYMDSADDGGPMCGACVLQRVGPTASLLASPELLKVLPVTEERLNLPINYALLMALF</sequence>
<dbReference type="PANTHER" id="PTHR11070:SF30">
    <property type="entry name" value="F-BOX DNA HELICASE 1"/>
    <property type="match status" value="1"/>
</dbReference>
<dbReference type="GO" id="GO:0005634">
    <property type="term" value="C:nucleus"/>
    <property type="evidence" value="ECO:0007669"/>
    <property type="project" value="UniProtKB-SubCell"/>
</dbReference>
<reference evidence="25" key="2">
    <citation type="submission" date="2025-08" db="UniProtKB">
        <authorList>
            <consortium name="Ensembl"/>
        </authorList>
    </citation>
    <scope>IDENTIFICATION</scope>
</reference>
<organism evidence="25 26">
    <name type="scientific">Oncorhynchus mykiss</name>
    <name type="common">Rainbow trout</name>
    <name type="synonym">Salmo gairdneri</name>
    <dbReference type="NCBI Taxonomy" id="8022"/>
    <lineage>
        <taxon>Eukaryota</taxon>
        <taxon>Metazoa</taxon>
        <taxon>Chordata</taxon>
        <taxon>Craniata</taxon>
        <taxon>Vertebrata</taxon>
        <taxon>Euteleostomi</taxon>
        <taxon>Actinopterygii</taxon>
        <taxon>Neopterygii</taxon>
        <taxon>Teleostei</taxon>
        <taxon>Protacanthopterygii</taxon>
        <taxon>Salmoniformes</taxon>
        <taxon>Salmonidae</taxon>
        <taxon>Salmoninae</taxon>
        <taxon>Oncorhynchus</taxon>
    </lineage>
</organism>
<dbReference type="GO" id="GO:0000724">
    <property type="term" value="P:double-strand break repair via homologous recombination"/>
    <property type="evidence" value="ECO:0007669"/>
    <property type="project" value="TreeGrafter"/>
</dbReference>
<comment type="pathway">
    <text evidence="3">Protein modification; protein ubiquitination.</text>
</comment>
<dbReference type="Pfam" id="PF13361">
    <property type="entry name" value="UvrD_C"/>
    <property type="match status" value="1"/>
</dbReference>
<proteinExistence type="inferred from homology"/>
<dbReference type="GO" id="GO:0005694">
    <property type="term" value="C:chromosome"/>
    <property type="evidence" value="ECO:0007669"/>
    <property type="project" value="UniProtKB-SubCell"/>
</dbReference>
<evidence type="ECO:0000256" key="6">
    <source>
        <dbReference type="ARBA" id="ARBA00022741"/>
    </source>
</evidence>
<dbReference type="EC" id="5.6.2.4" evidence="17"/>
<keyword evidence="12" id="KW-0238">DNA-binding</keyword>
<dbReference type="SMART" id="SM00256">
    <property type="entry name" value="FBOX"/>
    <property type="match status" value="1"/>
</dbReference>
<evidence type="ECO:0000256" key="8">
    <source>
        <dbReference type="ARBA" id="ARBA00022786"/>
    </source>
</evidence>
<dbReference type="GeneTree" id="ENSGT00390000011669"/>
<dbReference type="PROSITE" id="PS50181">
    <property type="entry name" value="FBOX"/>
    <property type="match status" value="1"/>
</dbReference>
<evidence type="ECO:0000256" key="20">
    <source>
        <dbReference type="ARBA" id="ARBA00075040"/>
    </source>
</evidence>
<comment type="similarity">
    <text evidence="4">Belongs to the helicase family. UvrD subfamily.</text>
</comment>
<keyword evidence="23" id="KW-0472">Membrane</keyword>
<evidence type="ECO:0000256" key="19">
    <source>
        <dbReference type="ARBA" id="ARBA00071173"/>
    </source>
</evidence>
<evidence type="ECO:0000256" key="17">
    <source>
        <dbReference type="ARBA" id="ARBA00034808"/>
    </source>
</evidence>
<keyword evidence="13" id="KW-0234">DNA repair</keyword>
<dbReference type="Proteomes" id="UP000694395">
    <property type="component" value="Chromosome 21"/>
</dbReference>
<dbReference type="InterPro" id="IPR014016">
    <property type="entry name" value="UvrD-like_ATP-bd"/>
</dbReference>
<evidence type="ECO:0000256" key="22">
    <source>
        <dbReference type="SAM" id="MobiDB-lite"/>
    </source>
</evidence>
<dbReference type="AlphaFoldDB" id="A0A8K9XLN3"/>
<evidence type="ECO:0000256" key="10">
    <source>
        <dbReference type="ARBA" id="ARBA00022806"/>
    </source>
</evidence>
<dbReference type="GO" id="GO:0031297">
    <property type="term" value="P:replication fork processing"/>
    <property type="evidence" value="ECO:0007669"/>
    <property type="project" value="TreeGrafter"/>
</dbReference>
<dbReference type="Ensembl" id="ENSOMYT00000138914.1">
    <property type="protein sequence ID" value="ENSOMYP00000134843.1"/>
    <property type="gene ID" value="ENSOMYG00000037901.2"/>
</dbReference>
<keyword evidence="26" id="KW-1185">Reference proteome</keyword>
<dbReference type="GO" id="GO:0003677">
    <property type="term" value="F:DNA binding"/>
    <property type="evidence" value="ECO:0007669"/>
    <property type="project" value="UniProtKB-KW"/>
</dbReference>
<dbReference type="FunFam" id="1.20.1280.50:FF:000011">
    <property type="entry name" value="F-box DNA helicase 1"/>
    <property type="match status" value="1"/>
</dbReference>
<keyword evidence="8" id="KW-0833">Ubl conjugation pathway</keyword>
<dbReference type="InterPro" id="IPR036047">
    <property type="entry name" value="F-box-like_dom_sf"/>
</dbReference>
<keyword evidence="6" id="KW-0547">Nucleotide-binding</keyword>
<evidence type="ECO:0000259" key="24">
    <source>
        <dbReference type="PROSITE" id="PS50181"/>
    </source>
</evidence>
<evidence type="ECO:0000256" key="23">
    <source>
        <dbReference type="SAM" id="Phobius"/>
    </source>
</evidence>
<keyword evidence="23" id="KW-1133">Transmembrane helix</keyword>
<evidence type="ECO:0000256" key="16">
    <source>
        <dbReference type="ARBA" id="ARBA00034617"/>
    </source>
</evidence>
<accession>A0A8K9XLN3</accession>
<dbReference type="GO" id="GO:0016787">
    <property type="term" value="F:hydrolase activity"/>
    <property type="evidence" value="ECO:0007669"/>
    <property type="project" value="UniProtKB-KW"/>
</dbReference>
<protein>
    <recommendedName>
        <fullName evidence="19">F-box DNA helicase 1</fullName>
        <ecNumber evidence="17">5.6.2.4</ecNumber>
    </recommendedName>
    <alternativeName>
        <fullName evidence="21">DNA 3'-5' helicase 1</fullName>
    </alternativeName>
    <alternativeName>
        <fullName evidence="20">F-box only protein 18</fullName>
    </alternativeName>
</protein>
<dbReference type="InterPro" id="IPR000212">
    <property type="entry name" value="DNA_helicase_UvrD/REP"/>
</dbReference>
<dbReference type="GO" id="GO:0005524">
    <property type="term" value="F:ATP binding"/>
    <property type="evidence" value="ECO:0007669"/>
    <property type="project" value="UniProtKB-KW"/>
</dbReference>
<evidence type="ECO:0000256" key="4">
    <source>
        <dbReference type="ARBA" id="ARBA00009922"/>
    </source>
</evidence>
<dbReference type="Gene3D" id="3.40.50.300">
    <property type="entry name" value="P-loop containing nucleotide triphosphate hydrolases"/>
    <property type="match status" value="2"/>
</dbReference>
<evidence type="ECO:0000256" key="13">
    <source>
        <dbReference type="ARBA" id="ARBA00023204"/>
    </source>
</evidence>
<evidence type="ECO:0000313" key="25">
    <source>
        <dbReference type="Ensembl" id="ENSOMYP00000134843.1"/>
    </source>
</evidence>
<keyword evidence="11" id="KW-0067">ATP-binding</keyword>
<dbReference type="Pfam" id="PF00580">
    <property type="entry name" value="UvrD-helicase"/>
    <property type="match status" value="1"/>
</dbReference>
<evidence type="ECO:0000313" key="26">
    <source>
        <dbReference type="Proteomes" id="UP000694395"/>
    </source>
</evidence>
<evidence type="ECO:0000256" key="2">
    <source>
        <dbReference type="ARBA" id="ARBA00004286"/>
    </source>
</evidence>
<feature type="region of interest" description="Disordered" evidence="22">
    <location>
        <begin position="1"/>
        <end position="70"/>
    </location>
</feature>
<dbReference type="InterPro" id="IPR014017">
    <property type="entry name" value="DNA_helicase_UvrD-like_C"/>
</dbReference>
<dbReference type="Pfam" id="PF12937">
    <property type="entry name" value="F-box-like"/>
    <property type="match status" value="1"/>
</dbReference>
<keyword evidence="23" id="KW-0812">Transmembrane</keyword>
<evidence type="ECO:0000256" key="18">
    <source>
        <dbReference type="ARBA" id="ARBA00048988"/>
    </source>
</evidence>
<evidence type="ECO:0000256" key="3">
    <source>
        <dbReference type="ARBA" id="ARBA00004906"/>
    </source>
</evidence>
<comment type="catalytic activity">
    <reaction evidence="16">
        <text>Couples ATP hydrolysis with the unwinding of duplex DNA by translocating in the 3'-5' direction.</text>
        <dbReference type="EC" id="5.6.2.4"/>
    </reaction>
</comment>
<reference evidence="25" key="3">
    <citation type="submission" date="2025-09" db="UniProtKB">
        <authorList>
            <consortium name="Ensembl"/>
        </authorList>
    </citation>
    <scope>IDENTIFICATION</scope>
</reference>
<feature type="transmembrane region" description="Helical" evidence="23">
    <location>
        <begin position="893"/>
        <end position="916"/>
    </location>
</feature>
<comment type="catalytic activity">
    <reaction evidence="18">
        <text>ATP + H2O = ADP + phosphate + H(+)</text>
        <dbReference type="Rhea" id="RHEA:13065"/>
        <dbReference type="ChEBI" id="CHEBI:15377"/>
        <dbReference type="ChEBI" id="CHEBI:15378"/>
        <dbReference type="ChEBI" id="CHEBI:30616"/>
        <dbReference type="ChEBI" id="CHEBI:43474"/>
        <dbReference type="ChEBI" id="CHEBI:456216"/>
        <dbReference type="EC" id="5.6.2.4"/>
    </reaction>
</comment>